<dbReference type="InterPro" id="IPR002104">
    <property type="entry name" value="Integrase_catalytic"/>
</dbReference>
<feature type="domain" description="Tyr recombinase" evidence="2">
    <location>
        <begin position="215"/>
        <end position="395"/>
    </location>
</feature>
<reference evidence="4" key="1">
    <citation type="journal article" date="2019" name="Int. J. Syst. Evol. Microbiol.">
        <title>The Global Catalogue of Microorganisms (GCM) 10K type strain sequencing project: providing services to taxonomists for standard genome sequencing and annotation.</title>
        <authorList>
            <consortium name="The Broad Institute Genomics Platform"/>
            <consortium name="The Broad Institute Genome Sequencing Center for Infectious Disease"/>
            <person name="Wu L."/>
            <person name="Ma J."/>
        </authorList>
    </citation>
    <scope>NUCLEOTIDE SEQUENCE [LARGE SCALE GENOMIC DNA]</scope>
    <source>
        <strain evidence="4">JCM 13595</strain>
    </source>
</reference>
<dbReference type="InterPro" id="IPR050090">
    <property type="entry name" value="Tyrosine_recombinase_XerCD"/>
</dbReference>
<dbReference type="PANTHER" id="PTHR30349:SF90">
    <property type="entry name" value="TYROSINE RECOMBINASE XERD"/>
    <property type="match status" value="1"/>
</dbReference>
<dbReference type="Gene3D" id="1.10.443.10">
    <property type="entry name" value="Intergrase catalytic core"/>
    <property type="match status" value="1"/>
</dbReference>
<evidence type="ECO:0000313" key="4">
    <source>
        <dbReference type="Proteomes" id="UP001501461"/>
    </source>
</evidence>
<proteinExistence type="predicted"/>
<evidence type="ECO:0000256" key="1">
    <source>
        <dbReference type="ARBA" id="ARBA00023172"/>
    </source>
</evidence>
<dbReference type="Pfam" id="PF00589">
    <property type="entry name" value="Phage_integrase"/>
    <property type="match status" value="1"/>
</dbReference>
<dbReference type="InterPro" id="IPR011010">
    <property type="entry name" value="DNA_brk_join_enz"/>
</dbReference>
<evidence type="ECO:0000259" key="2">
    <source>
        <dbReference type="PROSITE" id="PS51898"/>
    </source>
</evidence>
<dbReference type="SUPFAM" id="SSF56349">
    <property type="entry name" value="DNA breaking-rejoining enzymes"/>
    <property type="match status" value="1"/>
</dbReference>
<dbReference type="InterPro" id="IPR013762">
    <property type="entry name" value="Integrase-like_cat_sf"/>
</dbReference>
<dbReference type="PROSITE" id="PS51898">
    <property type="entry name" value="TYR_RECOMBINASE"/>
    <property type="match status" value="1"/>
</dbReference>
<dbReference type="EMBL" id="BAAAMN010000073">
    <property type="protein sequence ID" value="GAA2046836.1"/>
    <property type="molecule type" value="Genomic_DNA"/>
</dbReference>
<keyword evidence="1" id="KW-0233">DNA recombination</keyword>
<accession>A0ABP5GKM1</accession>
<dbReference type="RefSeq" id="WP_343960228.1">
    <property type="nucleotide sequence ID" value="NZ_BAAAMN010000073.1"/>
</dbReference>
<dbReference type="Proteomes" id="UP001501461">
    <property type="component" value="Unassembled WGS sequence"/>
</dbReference>
<name>A0ABP5GKM1_9MICC</name>
<gene>
    <name evidence="3" type="ORF">GCM10009720_29780</name>
</gene>
<dbReference type="PANTHER" id="PTHR30349">
    <property type="entry name" value="PHAGE INTEGRASE-RELATED"/>
    <property type="match status" value="1"/>
</dbReference>
<sequence>MVVIANLSRVRVTGPMEAYVAGFETELSRLGFTPYSAAAQVRLMAHVSRWLDTRNLGVSNLTVGLIEEFFEERRRSYTAFVSPRALQPLVRWLAATGAIAAQTALPRPVQDPPVLTRFEQYLRTERRLQEISVQAQVSRIRRFLNGYTPGGGIGALTAAEVTQALLDEGNGRQPVSVKKFGYVLRSFLRYCLLTGDLDRDLTGATLVVRLPQPSLLPVGVDANQIQRLLEACDRHDPTGKRDYAILLLLARLGIRAGEVAGLRLEDLDWHTAEVLIRGKGAKDERLPVSAELGEALVDYLHIRPRMLQQHEVFCTVKAPWRRLSSPAVWAIVTRACQRAGLEPFSPHRLRRSLAESMINADISLAAIGQVLRHDDPVTTANYARVDVTRLRTIAQPWPAEGGLS</sequence>
<comment type="caution">
    <text evidence="3">The sequence shown here is derived from an EMBL/GenBank/DDBJ whole genome shotgun (WGS) entry which is preliminary data.</text>
</comment>
<keyword evidence="4" id="KW-1185">Reference proteome</keyword>
<organism evidence="3 4">
    <name type="scientific">Yaniella flava</name>
    <dbReference type="NCBI Taxonomy" id="287930"/>
    <lineage>
        <taxon>Bacteria</taxon>
        <taxon>Bacillati</taxon>
        <taxon>Actinomycetota</taxon>
        <taxon>Actinomycetes</taxon>
        <taxon>Micrococcales</taxon>
        <taxon>Micrococcaceae</taxon>
        <taxon>Yaniella</taxon>
    </lineage>
</organism>
<evidence type="ECO:0000313" key="3">
    <source>
        <dbReference type="EMBL" id="GAA2046836.1"/>
    </source>
</evidence>
<protein>
    <submittedName>
        <fullName evidence="3">Tyrosine-type recombinase/integrase</fullName>
    </submittedName>
</protein>